<dbReference type="SUPFAM" id="SSF56959">
    <property type="entry name" value="Leukocidin-like"/>
    <property type="match status" value="1"/>
</dbReference>
<feature type="domain" description="Leukocidin/Hemolysin toxin" evidence="4">
    <location>
        <begin position="61"/>
        <end position="304"/>
    </location>
</feature>
<feature type="signal peptide" evidence="3">
    <location>
        <begin position="1"/>
        <end position="32"/>
    </location>
</feature>
<dbReference type="Pfam" id="PF07968">
    <property type="entry name" value="Leukocidin"/>
    <property type="match status" value="1"/>
</dbReference>
<sequence>MVHMVKNKLLAATLSISLILPLMTPYSEGAHAASNIEEIGDGAQIIKRTQDVSSKKWGATQNIQFDFVNDPKYNKDALIIKMQGFIKSRTSFTDVKGKGYEAVKRMLWPFQYNIALKANDPNVSLINYLPKNKIETIDVSQTLGYTIGGNFQSAPSISGRGAFNYAKKISYNQQNFISEVAQQNSKNIKWEVRANAFQSEDGPISAYANHLFVRSPIGPNARDFFVGDEYLPPLIQSGFNPSFIATVSHEKDTSETSEFEIAYGRNLDLTYATFFPRTGIFADRRHNALVNRNLVTKYEVNWKTHEIKVKGHN</sequence>
<keyword evidence="6" id="KW-1185">Reference proteome</keyword>
<dbReference type="InterPro" id="IPR016183">
    <property type="entry name" value="Leukocidin/Hemolysin_toxin"/>
</dbReference>
<keyword evidence="2 3" id="KW-0732">Signal</keyword>
<accession>A0A380G5H6</accession>
<dbReference type="AlphaFoldDB" id="A0A380G5H6"/>
<dbReference type="InterPro" id="IPR036435">
    <property type="entry name" value="Leukocidin/porin_MspA_sf"/>
</dbReference>
<protein>
    <submittedName>
        <fullName evidence="5">Synergohymenotropic toxin</fullName>
    </submittedName>
</protein>
<comment type="similarity">
    <text evidence="1">Belongs to the aerolysin family.</text>
</comment>
<gene>
    <name evidence="5" type="primary">lukS-I</name>
    <name evidence="5" type="ORF">NCTC11048_01442</name>
</gene>
<dbReference type="InterPro" id="IPR003963">
    <property type="entry name" value="Bi-component_toxin_staph"/>
</dbReference>
<dbReference type="NCBIfam" id="TIGR01002">
    <property type="entry name" value="hlyII"/>
    <property type="match status" value="1"/>
</dbReference>
<dbReference type="EMBL" id="UHDP01000003">
    <property type="protein sequence ID" value="SUM46394.1"/>
    <property type="molecule type" value="Genomic_DNA"/>
</dbReference>
<organism evidence="5 6">
    <name type="scientific">Staphylococcus intermedius NCTC 11048</name>
    <dbReference type="NCBI Taxonomy" id="1141106"/>
    <lineage>
        <taxon>Bacteria</taxon>
        <taxon>Bacillati</taxon>
        <taxon>Bacillota</taxon>
        <taxon>Bacilli</taxon>
        <taxon>Bacillales</taxon>
        <taxon>Staphylococcaceae</taxon>
        <taxon>Staphylococcus</taxon>
        <taxon>Staphylococcus intermedius group</taxon>
    </lineage>
</organism>
<evidence type="ECO:0000313" key="6">
    <source>
        <dbReference type="Proteomes" id="UP000255549"/>
    </source>
</evidence>
<dbReference type="GO" id="GO:0005576">
    <property type="term" value="C:extracellular region"/>
    <property type="evidence" value="ECO:0007669"/>
    <property type="project" value="InterPro"/>
</dbReference>
<evidence type="ECO:0000256" key="3">
    <source>
        <dbReference type="SAM" id="SignalP"/>
    </source>
</evidence>
<evidence type="ECO:0000259" key="4">
    <source>
        <dbReference type="Pfam" id="PF07968"/>
    </source>
</evidence>
<evidence type="ECO:0000313" key="5">
    <source>
        <dbReference type="EMBL" id="SUM46394.1"/>
    </source>
</evidence>
<reference evidence="5 6" key="1">
    <citation type="submission" date="2018-06" db="EMBL/GenBank/DDBJ databases">
        <authorList>
            <consortium name="Pathogen Informatics"/>
            <person name="Doyle S."/>
        </authorList>
    </citation>
    <scope>NUCLEOTIDE SEQUENCE [LARGE SCALE GENOMIC DNA]</scope>
    <source>
        <strain evidence="6">NCTC 11048</strain>
    </source>
</reference>
<proteinExistence type="inferred from homology"/>
<feature type="chain" id="PRO_5016888425" evidence="3">
    <location>
        <begin position="33"/>
        <end position="313"/>
    </location>
</feature>
<dbReference type="GO" id="GO:0051715">
    <property type="term" value="P:cytolysis in another organism"/>
    <property type="evidence" value="ECO:0007669"/>
    <property type="project" value="InterPro"/>
</dbReference>
<dbReference type="PRINTS" id="PR01468">
    <property type="entry name" value="BICOMPNTOXIN"/>
</dbReference>
<dbReference type="Gene3D" id="2.70.240.10">
    <property type="entry name" value="Leukocidin/porin MspA"/>
    <property type="match status" value="1"/>
</dbReference>
<evidence type="ECO:0000256" key="1">
    <source>
        <dbReference type="ARBA" id="ARBA00009831"/>
    </source>
</evidence>
<evidence type="ECO:0000256" key="2">
    <source>
        <dbReference type="ARBA" id="ARBA00022729"/>
    </source>
</evidence>
<name>A0A380G5H6_STAIN</name>
<dbReference type="Proteomes" id="UP000255549">
    <property type="component" value="Unassembled WGS sequence"/>
</dbReference>